<feature type="binding site" description="axial binding residue" evidence="6">
    <location>
        <position position="445"/>
    </location>
    <ligand>
        <name>heme</name>
        <dbReference type="ChEBI" id="CHEBI:30413"/>
    </ligand>
    <ligandPart>
        <name>Fe</name>
        <dbReference type="ChEBI" id="CHEBI:18248"/>
    </ligandPart>
</feature>
<dbReference type="GO" id="GO:0016705">
    <property type="term" value="F:oxidoreductase activity, acting on paired donors, with incorporation or reduction of molecular oxygen"/>
    <property type="evidence" value="ECO:0007669"/>
    <property type="project" value="InterPro"/>
</dbReference>
<protein>
    <submittedName>
        <fullName evidence="9">Cytochrome P450</fullName>
    </submittedName>
</protein>
<feature type="transmembrane region" description="Helical" evidence="8">
    <location>
        <begin position="7"/>
        <end position="27"/>
    </location>
</feature>
<organism evidence="9 10">
    <name type="scientific">Pholiota conissans</name>
    <dbReference type="NCBI Taxonomy" id="109636"/>
    <lineage>
        <taxon>Eukaryota</taxon>
        <taxon>Fungi</taxon>
        <taxon>Dikarya</taxon>
        <taxon>Basidiomycota</taxon>
        <taxon>Agaricomycotina</taxon>
        <taxon>Agaricomycetes</taxon>
        <taxon>Agaricomycetidae</taxon>
        <taxon>Agaricales</taxon>
        <taxon>Agaricineae</taxon>
        <taxon>Strophariaceae</taxon>
        <taxon>Pholiota</taxon>
    </lineage>
</organism>
<evidence type="ECO:0000313" key="10">
    <source>
        <dbReference type="Proteomes" id="UP000807469"/>
    </source>
</evidence>
<proteinExistence type="inferred from homology"/>
<dbReference type="Gene3D" id="1.10.630.10">
    <property type="entry name" value="Cytochrome P450"/>
    <property type="match status" value="1"/>
</dbReference>
<evidence type="ECO:0000256" key="2">
    <source>
        <dbReference type="ARBA" id="ARBA00010617"/>
    </source>
</evidence>
<comment type="caution">
    <text evidence="9">The sequence shown here is derived from an EMBL/GenBank/DDBJ whole genome shotgun (WGS) entry which is preliminary data.</text>
</comment>
<gene>
    <name evidence="9" type="ORF">BDN70DRAFT_935777</name>
</gene>
<dbReference type="InterPro" id="IPR036396">
    <property type="entry name" value="Cyt_P450_sf"/>
</dbReference>
<evidence type="ECO:0000256" key="6">
    <source>
        <dbReference type="PIRSR" id="PIRSR602403-1"/>
    </source>
</evidence>
<dbReference type="Pfam" id="PF00067">
    <property type="entry name" value="p450"/>
    <property type="match status" value="1"/>
</dbReference>
<dbReference type="Proteomes" id="UP000807469">
    <property type="component" value="Unassembled WGS sequence"/>
</dbReference>
<dbReference type="SUPFAM" id="SSF48264">
    <property type="entry name" value="Cytochrome P450"/>
    <property type="match status" value="1"/>
</dbReference>
<sequence>MLLESPNVIYWAALFLVIAFLAIRKYVQSPSYQLRHIPTIGSSGIIGSYFDSRRYFKEGRNMIQEGYDKYYGTPFKIPTMGRFTVVASGPQMIEDIRRASDDELSFREAVAETIQTDYMLGSQIRHEIFHITVVRTPLTRNIGYRFPDIKDEIITAFSELIPPTTEWSTIPALKTLMNITCRTSNRLFVGLPLCRNPDYRQLQEQFTLDVIRGAQTINKYPQLLRPIVGRYLTKIPANIKRVIKHVGPIIEERLAKRKDGNLKVDDESNDLISWLISEAPESQCTVEGIALRILTINFAAIHTTTMALTNVLYDLATHPEYVKPMREEVEAVIAAEGWTKVAMGKMRKVDSFIKETQRLAIGGLSMSRKALKDFTFSNGVTVPAGTHMAVATNATHVDGNLYSDPDRFDGFRFANKREEEGESLKHQMVSLSHEYVTFGTGRHACPGRFFAVNELKAMLAHILMTYDVKMPNDGLRPPSVWFQATCSPNPTAKVMFRKRVA</sequence>
<evidence type="ECO:0000256" key="4">
    <source>
        <dbReference type="ARBA" id="ARBA00023002"/>
    </source>
</evidence>
<keyword evidence="3 6" id="KW-0479">Metal-binding</keyword>
<dbReference type="AlphaFoldDB" id="A0A9P6CWE2"/>
<accession>A0A9P6CWE2</accession>
<dbReference type="InterPro" id="IPR002403">
    <property type="entry name" value="Cyt_P450_E_grp-IV"/>
</dbReference>
<evidence type="ECO:0000256" key="3">
    <source>
        <dbReference type="ARBA" id="ARBA00022723"/>
    </source>
</evidence>
<name>A0A9P6CWE2_9AGAR</name>
<keyword evidence="8" id="KW-0472">Membrane</keyword>
<dbReference type="GO" id="GO:0020037">
    <property type="term" value="F:heme binding"/>
    <property type="evidence" value="ECO:0007669"/>
    <property type="project" value="InterPro"/>
</dbReference>
<evidence type="ECO:0000256" key="7">
    <source>
        <dbReference type="RuleBase" id="RU000461"/>
    </source>
</evidence>
<dbReference type="OrthoDB" id="1844152at2759"/>
<keyword evidence="7" id="KW-0503">Monooxygenase</keyword>
<comment type="similarity">
    <text evidence="2 7">Belongs to the cytochrome P450 family.</text>
</comment>
<evidence type="ECO:0000313" key="9">
    <source>
        <dbReference type="EMBL" id="KAF9475570.1"/>
    </source>
</evidence>
<dbReference type="PRINTS" id="PR00465">
    <property type="entry name" value="EP450IV"/>
</dbReference>
<dbReference type="CDD" id="cd11041">
    <property type="entry name" value="CYP503A1-like"/>
    <property type="match status" value="1"/>
</dbReference>
<evidence type="ECO:0000256" key="5">
    <source>
        <dbReference type="ARBA" id="ARBA00023004"/>
    </source>
</evidence>
<keyword evidence="8" id="KW-1133">Transmembrane helix</keyword>
<evidence type="ECO:0000256" key="8">
    <source>
        <dbReference type="SAM" id="Phobius"/>
    </source>
</evidence>
<dbReference type="EMBL" id="MU155327">
    <property type="protein sequence ID" value="KAF9475570.1"/>
    <property type="molecule type" value="Genomic_DNA"/>
</dbReference>
<dbReference type="GO" id="GO:0005506">
    <property type="term" value="F:iron ion binding"/>
    <property type="evidence" value="ECO:0007669"/>
    <property type="project" value="InterPro"/>
</dbReference>
<dbReference type="PROSITE" id="PS00086">
    <property type="entry name" value="CYTOCHROME_P450"/>
    <property type="match status" value="1"/>
</dbReference>
<evidence type="ECO:0000256" key="1">
    <source>
        <dbReference type="ARBA" id="ARBA00001971"/>
    </source>
</evidence>
<comment type="cofactor">
    <cofactor evidence="1 6">
        <name>heme</name>
        <dbReference type="ChEBI" id="CHEBI:30413"/>
    </cofactor>
</comment>
<dbReference type="InterPro" id="IPR017972">
    <property type="entry name" value="Cyt_P450_CS"/>
</dbReference>
<dbReference type="InterPro" id="IPR001128">
    <property type="entry name" value="Cyt_P450"/>
</dbReference>
<keyword evidence="4 7" id="KW-0560">Oxidoreductase</keyword>
<keyword evidence="10" id="KW-1185">Reference proteome</keyword>
<dbReference type="GO" id="GO:0004497">
    <property type="term" value="F:monooxygenase activity"/>
    <property type="evidence" value="ECO:0007669"/>
    <property type="project" value="UniProtKB-KW"/>
</dbReference>
<dbReference type="PANTHER" id="PTHR46206">
    <property type="entry name" value="CYTOCHROME P450"/>
    <property type="match status" value="1"/>
</dbReference>
<keyword evidence="5 6" id="KW-0408">Iron</keyword>
<reference evidence="9" key="1">
    <citation type="submission" date="2020-11" db="EMBL/GenBank/DDBJ databases">
        <authorList>
            <consortium name="DOE Joint Genome Institute"/>
            <person name="Ahrendt S."/>
            <person name="Riley R."/>
            <person name="Andreopoulos W."/>
            <person name="Labutti K."/>
            <person name="Pangilinan J."/>
            <person name="Ruiz-Duenas F.J."/>
            <person name="Barrasa J.M."/>
            <person name="Sanchez-Garcia M."/>
            <person name="Camarero S."/>
            <person name="Miyauchi S."/>
            <person name="Serrano A."/>
            <person name="Linde D."/>
            <person name="Babiker R."/>
            <person name="Drula E."/>
            <person name="Ayuso-Fernandez I."/>
            <person name="Pacheco R."/>
            <person name="Padilla G."/>
            <person name="Ferreira P."/>
            <person name="Barriuso J."/>
            <person name="Kellner H."/>
            <person name="Castanera R."/>
            <person name="Alfaro M."/>
            <person name="Ramirez L."/>
            <person name="Pisabarro A.G."/>
            <person name="Kuo A."/>
            <person name="Tritt A."/>
            <person name="Lipzen A."/>
            <person name="He G."/>
            <person name="Yan M."/>
            <person name="Ng V."/>
            <person name="Cullen D."/>
            <person name="Martin F."/>
            <person name="Rosso M.-N."/>
            <person name="Henrissat B."/>
            <person name="Hibbett D."/>
            <person name="Martinez A.T."/>
            <person name="Grigoriev I.V."/>
        </authorList>
    </citation>
    <scope>NUCLEOTIDE SEQUENCE</scope>
    <source>
        <strain evidence="9">CIRM-BRFM 674</strain>
    </source>
</reference>
<keyword evidence="6 7" id="KW-0349">Heme</keyword>
<keyword evidence="8" id="KW-0812">Transmembrane</keyword>